<gene>
    <name evidence="1" type="ORF">V6N11_016683</name>
</gene>
<evidence type="ECO:0000313" key="2">
    <source>
        <dbReference type="Proteomes" id="UP001396334"/>
    </source>
</evidence>
<dbReference type="Proteomes" id="UP001396334">
    <property type="component" value="Unassembled WGS sequence"/>
</dbReference>
<comment type="caution">
    <text evidence="1">The sequence shown here is derived from an EMBL/GenBank/DDBJ whole genome shotgun (WGS) entry which is preliminary data.</text>
</comment>
<sequence length="112" mass="12564">MEPTRPLLLRSISANEDTLKSDSGIDPESLLSLKCNTLKLERFPMPSGIRPSSLFSNKSGVSNFDKEHKEDGIMPVKLLPYIARLRSRVGTEPCRDIPVEVVVVQVYRFHPA</sequence>
<keyword evidence="2" id="KW-1185">Reference proteome</keyword>
<proteinExistence type="predicted"/>
<dbReference type="EMBL" id="JBBPBN010000004">
    <property type="protein sequence ID" value="KAK9041589.1"/>
    <property type="molecule type" value="Genomic_DNA"/>
</dbReference>
<name>A0ABR2TWC0_9ROSI</name>
<accession>A0ABR2TWC0</accession>
<protein>
    <submittedName>
        <fullName evidence="1">Uncharacterized protein</fullName>
    </submittedName>
</protein>
<reference evidence="1 2" key="1">
    <citation type="journal article" date="2024" name="G3 (Bethesda)">
        <title>Genome assembly of Hibiscus sabdariffa L. provides insights into metabolisms of medicinal natural products.</title>
        <authorList>
            <person name="Kim T."/>
        </authorList>
    </citation>
    <scope>NUCLEOTIDE SEQUENCE [LARGE SCALE GENOMIC DNA]</scope>
    <source>
        <strain evidence="1">TK-2024</strain>
        <tissue evidence="1">Old leaves</tissue>
    </source>
</reference>
<evidence type="ECO:0000313" key="1">
    <source>
        <dbReference type="EMBL" id="KAK9041589.1"/>
    </source>
</evidence>
<organism evidence="1 2">
    <name type="scientific">Hibiscus sabdariffa</name>
    <name type="common">roselle</name>
    <dbReference type="NCBI Taxonomy" id="183260"/>
    <lineage>
        <taxon>Eukaryota</taxon>
        <taxon>Viridiplantae</taxon>
        <taxon>Streptophyta</taxon>
        <taxon>Embryophyta</taxon>
        <taxon>Tracheophyta</taxon>
        <taxon>Spermatophyta</taxon>
        <taxon>Magnoliopsida</taxon>
        <taxon>eudicotyledons</taxon>
        <taxon>Gunneridae</taxon>
        <taxon>Pentapetalae</taxon>
        <taxon>rosids</taxon>
        <taxon>malvids</taxon>
        <taxon>Malvales</taxon>
        <taxon>Malvaceae</taxon>
        <taxon>Malvoideae</taxon>
        <taxon>Hibiscus</taxon>
    </lineage>
</organism>